<protein>
    <submittedName>
        <fullName evidence="4">GNAT family N-acetyltransferase</fullName>
        <ecNumber evidence="4">2.3.1.-</ecNumber>
    </submittedName>
</protein>
<dbReference type="PROSITE" id="PS51186">
    <property type="entry name" value="GNAT"/>
    <property type="match status" value="2"/>
</dbReference>
<dbReference type="InterPro" id="IPR016181">
    <property type="entry name" value="Acyl_CoA_acyltransferase"/>
</dbReference>
<evidence type="ECO:0000256" key="1">
    <source>
        <dbReference type="ARBA" id="ARBA00022679"/>
    </source>
</evidence>
<dbReference type="InterPro" id="IPR000182">
    <property type="entry name" value="GNAT_dom"/>
</dbReference>
<name>A0ABV5D088_9ACTN</name>
<dbReference type="Proteomes" id="UP001582793">
    <property type="component" value="Unassembled WGS sequence"/>
</dbReference>
<feature type="domain" description="N-acetyltransferase" evidence="3">
    <location>
        <begin position="189"/>
        <end position="317"/>
    </location>
</feature>
<dbReference type="InterPro" id="IPR050832">
    <property type="entry name" value="Bact_Acetyltransf"/>
</dbReference>
<comment type="caution">
    <text evidence="4">The sequence shown here is derived from an EMBL/GenBank/DDBJ whole genome shotgun (WGS) entry which is preliminary data.</text>
</comment>
<proteinExistence type="predicted"/>
<keyword evidence="2 4" id="KW-0012">Acyltransferase</keyword>
<dbReference type="RefSeq" id="WP_364211220.1">
    <property type="nucleotide sequence ID" value="NZ_JBCGDC010000091.1"/>
</dbReference>
<sequence>MDLEFSVAELTDADLPQVVALCGEALDLPEDSAEANEIVTRLRETTAPGDATWTDGRRQLVGFVAVAGGEPVGVVLGSIAHRDPAVGHVDLIAVHPADRRRGIGRTLLSRVEGALAGLGAGEVLLAGNPPYYAWPGIDVRYTPAICAAMALGYEQDRTAWNMTADLSYDGSPALRDTGPAEARLAERGIRVRRATEDDVPALVAFARATFGGSWGGELAHSVDRPDGGCHLAVRDSGELLGFAAYGSSRPSWFGPMGTAPDTQGLGIGGVLLRRCLRDQRAAGHDRVQIGWVGPVPFYAGSAGAWIERVFFLFRKQL</sequence>
<organism evidence="4 5">
    <name type="scientific">Polymorphospora lycopeni</name>
    <dbReference type="NCBI Taxonomy" id="3140240"/>
    <lineage>
        <taxon>Bacteria</taxon>
        <taxon>Bacillati</taxon>
        <taxon>Actinomycetota</taxon>
        <taxon>Actinomycetes</taxon>
        <taxon>Micromonosporales</taxon>
        <taxon>Micromonosporaceae</taxon>
        <taxon>Polymorphospora</taxon>
    </lineage>
</organism>
<dbReference type="PANTHER" id="PTHR43877">
    <property type="entry name" value="AMINOALKYLPHOSPHONATE N-ACETYLTRANSFERASE-RELATED-RELATED"/>
    <property type="match status" value="1"/>
</dbReference>
<keyword evidence="1 4" id="KW-0808">Transferase</keyword>
<dbReference type="EC" id="2.3.1.-" evidence="4"/>
<dbReference type="CDD" id="cd04301">
    <property type="entry name" value="NAT_SF"/>
    <property type="match status" value="2"/>
</dbReference>
<accession>A0ABV5D088</accession>
<evidence type="ECO:0000259" key="3">
    <source>
        <dbReference type="PROSITE" id="PS51186"/>
    </source>
</evidence>
<keyword evidence="5" id="KW-1185">Reference proteome</keyword>
<dbReference type="Pfam" id="PF00583">
    <property type="entry name" value="Acetyltransf_1"/>
    <property type="match status" value="2"/>
</dbReference>
<dbReference type="Gene3D" id="3.40.630.30">
    <property type="match status" value="2"/>
</dbReference>
<dbReference type="SUPFAM" id="SSF55729">
    <property type="entry name" value="Acyl-CoA N-acyltransferases (Nat)"/>
    <property type="match status" value="1"/>
</dbReference>
<reference evidence="4 5" key="1">
    <citation type="submission" date="2024-04" db="EMBL/GenBank/DDBJ databases">
        <title>Polymorphospora sp. isolated from Baiyangdian Lake in Xiong'an New Area.</title>
        <authorList>
            <person name="Zhang X."/>
            <person name="Liu J."/>
        </authorList>
    </citation>
    <scope>NUCLEOTIDE SEQUENCE [LARGE SCALE GENOMIC DNA]</scope>
    <source>
        <strain evidence="4 5">2-325</strain>
    </source>
</reference>
<dbReference type="EMBL" id="JBCGDC010000091">
    <property type="protein sequence ID" value="MFB6396423.1"/>
    <property type="molecule type" value="Genomic_DNA"/>
</dbReference>
<evidence type="ECO:0000313" key="4">
    <source>
        <dbReference type="EMBL" id="MFB6396423.1"/>
    </source>
</evidence>
<feature type="domain" description="N-acetyltransferase" evidence="3">
    <location>
        <begin position="5"/>
        <end position="181"/>
    </location>
</feature>
<evidence type="ECO:0000313" key="5">
    <source>
        <dbReference type="Proteomes" id="UP001582793"/>
    </source>
</evidence>
<evidence type="ECO:0000256" key="2">
    <source>
        <dbReference type="ARBA" id="ARBA00023315"/>
    </source>
</evidence>
<gene>
    <name evidence="4" type="ORF">AAFH96_25435</name>
</gene>
<dbReference type="GO" id="GO:0016746">
    <property type="term" value="F:acyltransferase activity"/>
    <property type="evidence" value="ECO:0007669"/>
    <property type="project" value="UniProtKB-KW"/>
</dbReference>